<evidence type="ECO:0000313" key="3">
    <source>
        <dbReference type="Proteomes" id="UP001556367"/>
    </source>
</evidence>
<protein>
    <recommendedName>
        <fullName evidence="4">Secreted protein</fullName>
    </recommendedName>
</protein>
<keyword evidence="1" id="KW-0732">Signal</keyword>
<dbReference type="EMBL" id="JASNQZ010000015">
    <property type="protein sequence ID" value="KAL0946038.1"/>
    <property type="molecule type" value="Genomic_DNA"/>
</dbReference>
<organism evidence="2 3">
    <name type="scientific">Hohenbuehelia grisea</name>
    <dbReference type="NCBI Taxonomy" id="104357"/>
    <lineage>
        <taxon>Eukaryota</taxon>
        <taxon>Fungi</taxon>
        <taxon>Dikarya</taxon>
        <taxon>Basidiomycota</taxon>
        <taxon>Agaricomycotina</taxon>
        <taxon>Agaricomycetes</taxon>
        <taxon>Agaricomycetidae</taxon>
        <taxon>Agaricales</taxon>
        <taxon>Pleurotineae</taxon>
        <taxon>Pleurotaceae</taxon>
        <taxon>Hohenbuehelia</taxon>
    </lineage>
</organism>
<keyword evidence="3" id="KW-1185">Reference proteome</keyword>
<reference evidence="3" key="1">
    <citation type="submission" date="2024-06" db="EMBL/GenBank/DDBJ databases">
        <title>Multi-omics analyses provide insights into the biosynthesis of the anticancer antibiotic pleurotin in Hohenbuehelia grisea.</title>
        <authorList>
            <person name="Weaver J.A."/>
            <person name="Alberti F."/>
        </authorList>
    </citation>
    <scope>NUCLEOTIDE SEQUENCE [LARGE SCALE GENOMIC DNA]</scope>
    <source>
        <strain evidence="3">T-177</strain>
    </source>
</reference>
<comment type="caution">
    <text evidence="2">The sequence shown here is derived from an EMBL/GenBank/DDBJ whole genome shotgun (WGS) entry which is preliminary data.</text>
</comment>
<evidence type="ECO:0000313" key="2">
    <source>
        <dbReference type="EMBL" id="KAL0946038.1"/>
    </source>
</evidence>
<accession>A0ABR3IRW3</accession>
<dbReference type="Proteomes" id="UP001556367">
    <property type="component" value="Unassembled WGS sequence"/>
</dbReference>
<evidence type="ECO:0008006" key="4">
    <source>
        <dbReference type="Google" id="ProtNLM"/>
    </source>
</evidence>
<sequence>MSLAILPMLLLCFSWCISLSDHPVPSNLKTLLLLFTVFSIHTPFGRSSSRLPVCLCHRTLTPQALSPLSSLYIPHFLFAELQTFFLAYILCYTRLDAVFTFAYR</sequence>
<feature type="signal peptide" evidence="1">
    <location>
        <begin position="1"/>
        <end position="20"/>
    </location>
</feature>
<feature type="chain" id="PRO_5046302714" description="Secreted protein" evidence="1">
    <location>
        <begin position="21"/>
        <end position="104"/>
    </location>
</feature>
<gene>
    <name evidence="2" type="ORF">HGRIS_012313</name>
</gene>
<proteinExistence type="predicted"/>
<evidence type="ECO:0000256" key="1">
    <source>
        <dbReference type="SAM" id="SignalP"/>
    </source>
</evidence>
<name>A0ABR3IRW3_9AGAR</name>